<dbReference type="InterPro" id="IPR009971">
    <property type="entry name" value="DUF1496"/>
</dbReference>
<dbReference type="EMBL" id="LS483452">
    <property type="protein sequence ID" value="SQH75464.1"/>
    <property type="molecule type" value="Genomic_DNA"/>
</dbReference>
<evidence type="ECO:0000256" key="1">
    <source>
        <dbReference type="SAM" id="SignalP"/>
    </source>
</evidence>
<reference evidence="3" key="1">
    <citation type="submission" date="2018-06" db="EMBL/GenBank/DDBJ databases">
        <authorList>
            <person name="Cea G.-C."/>
            <person name="William W."/>
        </authorList>
    </citation>
    <scope>NUCLEOTIDE SEQUENCE [LARGE SCALE GENOMIC DNA]</scope>
    <source>
        <strain evidence="3">DB21MT-2</strain>
    </source>
</reference>
<dbReference type="AlphaFoldDB" id="A0A330M1Q8"/>
<keyword evidence="1" id="KW-0732">Signal</keyword>
<sequence length="88" mass="10307">MKRVVLFIGIVLSFSVNAQDVHPAEQQTTNKLNLAEQVDLYNKINRKDYCVYKNNLYTINSVVNQDGVVLYCYKSYPNYDLIWKLVKQ</sequence>
<gene>
    <name evidence="2" type="ORF">SHEWBE_1498</name>
</gene>
<feature type="signal peptide" evidence="1">
    <location>
        <begin position="1"/>
        <end position="18"/>
    </location>
</feature>
<dbReference type="RefSeq" id="WP_112351975.1">
    <property type="nucleotide sequence ID" value="NZ_LS483452.1"/>
</dbReference>
<dbReference type="KEGG" id="sbk:SHEWBE_1498"/>
<protein>
    <recommendedName>
        <fullName evidence="4">DUF1496 domain-containing protein</fullName>
    </recommendedName>
</protein>
<feature type="chain" id="PRO_5016430452" description="DUF1496 domain-containing protein" evidence="1">
    <location>
        <begin position="19"/>
        <end position="88"/>
    </location>
</feature>
<proteinExistence type="predicted"/>
<name>A0A330M1Q8_9GAMM</name>
<dbReference type="Pfam" id="PF07383">
    <property type="entry name" value="DUF1496"/>
    <property type="match status" value="1"/>
</dbReference>
<evidence type="ECO:0000313" key="2">
    <source>
        <dbReference type="EMBL" id="SQH75464.1"/>
    </source>
</evidence>
<evidence type="ECO:0000313" key="3">
    <source>
        <dbReference type="Proteomes" id="UP000250123"/>
    </source>
</evidence>
<organism evidence="2 3">
    <name type="scientific">Shewanella benthica</name>
    <dbReference type="NCBI Taxonomy" id="43661"/>
    <lineage>
        <taxon>Bacteria</taxon>
        <taxon>Pseudomonadati</taxon>
        <taxon>Pseudomonadota</taxon>
        <taxon>Gammaproteobacteria</taxon>
        <taxon>Alteromonadales</taxon>
        <taxon>Shewanellaceae</taxon>
        <taxon>Shewanella</taxon>
    </lineage>
</organism>
<accession>A0A330M1Q8</accession>
<dbReference type="Proteomes" id="UP000250123">
    <property type="component" value="Chromosome SHEWBE"/>
</dbReference>
<evidence type="ECO:0008006" key="4">
    <source>
        <dbReference type="Google" id="ProtNLM"/>
    </source>
</evidence>